<sequence>MYSVSFFTSLYLTTILAFSFVSHPVAYCVFLVISALCVNVLTFLVVGFSWYLVLFSLVYIGGIYVLFIFVSVRNPNPAPSVGVSLGSVFLLFLFFFFGGFNMFAGFGSGLENNNLYFFNIFEGFTYCMFWGFLWVGFIWGSVGYSSKDSFYR</sequence>
<evidence type="ECO:0000313" key="2">
    <source>
        <dbReference type="EMBL" id="AHG06494.1"/>
    </source>
</evidence>
<dbReference type="AlphaFoldDB" id="A0A096XCB4"/>
<name>A0A096XCB4_DICCN</name>
<keyword evidence="1" id="KW-0812">Transmembrane</keyword>
<keyword evidence="2" id="KW-0496">Mitochondrion</keyword>
<keyword evidence="1" id="KW-0472">Membrane</keyword>
<evidence type="ECO:0000256" key="1">
    <source>
        <dbReference type="SAM" id="Phobius"/>
    </source>
</evidence>
<keyword evidence="1" id="KW-1133">Transmembrane helix</keyword>
<feature type="transmembrane region" description="Helical" evidence="1">
    <location>
        <begin position="82"/>
        <end position="103"/>
    </location>
</feature>
<accession>A0A096XCB4</accession>
<protein>
    <submittedName>
        <fullName evidence="2">NADH dehydrogenase subunit 6</fullName>
    </submittedName>
</protein>
<geneLocation type="mitochondrion" evidence="2"/>
<reference evidence="2" key="1">
    <citation type="journal article" date="2014" name="Mol. Phylogenet. Evol.">
        <title>Dicrocoelium chinensis and Dicrocoelium dendriticum (Trematoda: Digenea) are distinct lancet fluke species based on mitochondrial and nuclear ribosomal DNA sequences.</title>
        <authorList>
            <person name="Liu G.H."/>
            <person name="Yan H.B."/>
            <person name="Otranto D."/>
            <person name="Wang X.Y."/>
            <person name="Zhao G.H."/>
            <person name="Jia W.Z."/>
            <person name="Zhu X.Q."/>
        </authorList>
    </citation>
    <scope>NUCLEOTIDE SEQUENCE</scope>
</reference>
<proteinExistence type="predicted"/>
<feature type="transmembrane region" description="Helical" evidence="1">
    <location>
        <begin position="123"/>
        <end position="144"/>
    </location>
</feature>
<gene>
    <name evidence="2" type="primary">nad6</name>
</gene>
<organism evidence="2">
    <name type="scientific">Dicrocoelium chinensis</name>
    <name type="common">Small liver fluke</name>
    <dbReference type="NCBI Taxonomy" id="483157"/>
    <lineage>
        <taxon>Eukaryota</taxon>
        <taxon>Metazoa</taxon>
        <taxon>Spiralia</taxon>
        <taxon>Lophotrochozoa</taxon>
        <taxon>Platyhelminthes</taxon>
        <taxon>Trematoda</taxon>
        <taxon>Digenea</taxon>
        <taxon>Plagiorchiida</taxon>
        <taxon>Xiphidiata</taxon>
        <taxon>Gorgoderoidea</taxon>
        <taxon>Dicrocoeliidae</taxon>
        <taxon>Dicrocoelium</taxon>
    </lineage>
</organism>
<dbReference type="EMBL" id="KF318786">
    <property type="protein sequence ID" value="AHG06494.1"/>
    <property type="molecule type" value="Genomic_DNA"/>
</dbReference>
<feature type="transmembrane region" description="Helical" evidence="1">
    <location>
        <begin position="48"/>
        <end position="70"/>
    </location>
</feature>